<keyword evidence="1" id="KW-0040">ANK repeat</keyword>
<dbReference type="InterPro" id="IPR011333">
    <property type="entry name" value="SKP1/BTB/POZ_sf"/>
</dbReference>
<keyword evidence="4" id="KW-0808">Transferase</keyword>
<proteinExistence type="predicted"/>
<dbReference type="SUPFAM" id="SSF48403">
    <property type="entry name" value="Ankyrin repeat"/>
    <property type="match status" value="1"/>
</dbReference>
<evidence type="ECO:0000259" key="3">
    <source>
        <dbReference type="PROSITE" id="PS50097"/>
    </source>
</evidence>
<dbReference type="InterPro" id="IPR002110">
    <property type="entry name" value="Ankyrin_rpt"/>
</dbReference>
<dbReference type="PROSITE" id="PS50088">
    <property type="entry name" value="ANK_REPEAT"/>
    <property type="match status" value="1"/>
</dbReference>
<feature type="region of interest" description="Disordered" evidence="2">
    <location>
        <begin position="123"/>
        <end position="161"/>
    </location>
</feature>
<accession>A0AAV7ZS42</accession>
<dbReference type="Gene3D" id="1.25.40.20">
    <property type="entry name" value="Ankyrin repeat-containing domain"/>
    <property type="match status" value="1"/>
</dbReference>
<feature type="compositionally biased region" description="Basic residues" evidence="2">
    <location>
        <begin position="294"/>
        <end position="306"/>
    </location>
</feature>
<dbReference type="Gene3D" id="3.30.710.10">
    <property type="entry name" value="Potassium Channel Kv1.1, Chain A"/>
    <property type="match status" value="1"/>
</dbReference>
<evidence type="ECO:0000313" key="4">
    <source>
        <dbReference type="EMBL" id="KAJ3444833.1"/>
    </source>
</evidence>
<dbReference type="SUPFAM" id="SSF54695">
    <property type="entry name" value="POZ domain"/>
    <property type="match status" value="1"/>
</dbReference>
<dbReference type="InterPro" id="IPR000210">
    <property type="entry name" value="BTB/POZ_dom"/>
</dbReference>
<dbReference type="GO" id="GO:0032259">
    <property type="term" value="P:methylation"/>
    <property type="evidence" value="ECO:0007669"/>
    <property type="project" value="UniProtKB-KW"/>
</dbReference>
<feature type="compositionally biased region" description="Low complexity" evidence="2">
    <location>
        <begin position="253"/>
        <end position="267"/>
    </location>
</feature>
<feature type="region of interest" description="Disordered" evidence="2">
    <location>
        <begin position="239"/>
        <end position="338"/>
    </location>
</feature>
<feature type="compositionally biased region" description="Polar residues" evidence="2">
    <location>
        <begin position="239"/>
        <end position="252"/>
    </location>
</feature>
<dbReference type="AlphaFoldDB" id="A0AAV7ZS42"/>
<dbReference type="Pfam" id="PF00651">
    <property type="entry name" value="BTB"/>
    <property type="match status" value="1"/>
</dbReference>
<evidence type="ECO:0000256" key="2">
    <source>
        <dbReference type="SAM" id="MobiDB-lite"/>
    </source>
</evidence>
<protein>
    <submittedName>
        <fullName evidence="4">Fibrillarin s-adenosyl-l-methionine-dependent methyltransferase-related</fullName>
    </submittedName>
</protein>
<organism evidence="4 5">
    <name type="scientific">Anaeramoeba flamelloides</name>
    <dbReference type="NCBI Taxonomy" id="1746091"/>
    <lineage>
        <taxon>Eukaryota</taxon>
        <taxon>Metamonada</taxon>
        <taxon>Anaeramoebidae</taxon>
        <taxon>Anaeramoeba</taxon>
    </lineage>
</organism>
<dbReference type="InterPro" id="IPR036770">
    <property type="entry name" value="Ankyrin_rpt-contain_sf"/>
</dbReference>
<feature type="compositionally biased region" description="Low complexity" evidence="2">
    <location>
        <begin position="17"/>
        <end position="57"/>
    </location>
</feature>
<keyword evidence="4" id="KW-0489">Methyltransferase</keyword>
<dbReference type="EMBL" id="JANTQA010000023">
    <property type="protein sequence ID" value="KAJ3444833.1"/>
    <property type="molecule type" value="Genomic_DNA"/>
</dbReference>
<name>A0AAV7ZS42_9EUKA</name>
<sequence>MGNLGEGESGGEKKSINESSTSTTTITATSNITTTELHGTQPTEQNNSQQNENKQTQPNKQNSTQTSQEKEKSFKDQLSTIEIHNSFHFPTNFNNNYRGRGRGRGRRGWNNYNMNYNTHRGRGRGRGRGWNNYRGSGSGRGRRGRNNYNTNNGRGRGRGRNVNYNYQQERNNNFQDSENMFINQPNQGNLQKELNQQLNTFYHQNQSFDQNQNWNQAYENQQGLNFIPMNQEQNQIMSNNFDQGNVNSQIPMNRSGNINNNNYNGRGNSRGRGKGRNRGRGRGRGGRGTGKGQGRGRGRGRGRRKSQNTIIEVLKNQEPNPDLLSFNKETGGEKEESDVFDVKRKRKLPSLKEALEKGETIFVIKEILKQGCDVNEIYENGSNPLLIAIKKKLSPKIIKLMLKFGAEIYSESIIKNSLKIKDDLNNTIKSHYALNIDFLNCLLRRDLVNIEFERVKFHKFWVEFRIQKLFKGDPWFHIQKLQKNEISQLIKWAYCGLIESFDTMNSIIEKLNISEKLHEEKSGKYGLLNDLKVLFEDQKSKDFTIVTDNDVFELKFHKIVLMARSKFFRNYILEGNDKNKFVVTNDLKNKSVNLWKNFEYFIYFDKLNAQLPINTPKNFKSFRDLILRTRVSTTSNIREKITHQIDKKK</sequence>
<reference evidence="4" key="1">
    <citation type="submission" date="2022-08" db="EMBL/GenBank/DDBJ databases">
        <title>Novel sulphate-reducing endosymbionts in the free-living metamonad Anaeramoeba.</title>
        <authorList>
            <person name="Jerlstrom-Hultqvist J."/>
            <person name="Cepicka I."/>
            <person name="Gallot-Lavallee L."/>
            <person name="Salas-Leiva D."/>
            <person name="Curtis B.A."/>
            <person name="Zahonova K."/>
            <person name="Pipaliya S."/>
            <person name="Dacks J."/>
            <person name="Roger A.J."/>
        </authorList>
    </citation>
    <scope>NUCLEOTIDE SEQUENCE</scope>
    <source>
        <strain evidence="4">Busselton2</strain>
    </source>
</reference>
<dbReference type="CDD" id="cd18186">
    <property type="entry name" value="BTB_POZ_ZBTB_KLHL-like"/>
    <property type="match status" value="1"/>
</dbReference>
<comment type="caution">
    <text evidence="4">The sequence shown here is derived from an EMBL/GenBank/DDBJ whole genome shotgun (WGS) entry which is preliminary data.</text>
</comment>
<gene>
    <name evidence="4" type="ORF">M0812_10694</name>
</gene>
<dbReference type="PROSITE" id="PS50097">
    <property type="entry name" value="BTB"/>
    <property type="match status" value="1"/>
</dbReference>
<feature type="compositionally biased region" description="Polar residues" evidence="2">
    <location>
        <begin position="58"/>
        <end position="67"/>
    </location>
</feature>
<evidence type="ECO:0000313" key="5">
    <source>
        <dbReference type="Proteomes" id="UP001146793"/>
    </source>
</evidence>
<feature type="repeat" description="ANK" evidence="1">
    <location>
        <begin position="380"/>
        <end position="413"/>
    </location>
</feature>
<dbReference type="GO" id="GO:0008168">
    <property type="term" value="F:methyltransferase activity"/>
    <property type="evidence" value="ECO:0007669"/>
    <property type="project" value="UniProtKB-KW"/>
</dbReference>
<evidence type="ECO:0000256" key="1">
    <source>
        <dbReference type="PROSITE-ProRule" id="PRU00023"/>
    </source>
</evidence>
<dbReference type="Proteomes" id="UP001146793">
    <property type="component" value="Unassembled WGS sequence"/>
</dbReference>
<feature type="region of interest" description="Disordered" evidence="2">
    <location>
        <begin position="1"/>
        <end position="76"/>
    </location>
</feature>
<feature type="domain" description="BTB" evidence="3">
    <location>
        <begin position="541"/>
        <end position="611"/>
    </location>
</feature>
<feature type="compositionally biased region" description="Basic residues" evidence="2">
    <location>
        <begin position="269"/>
        <end position="285"/>
    </location>
</feature>